<feature type="chain" id="PRO_5003628960" evidence="1">
    <location>
        <begin position="23"/>
        <end position="448"/>
    </location>
</feature>
<dbReference type="HOGENOM" id="CLU_031285_10_0_0"/>
<proteinExistence type="predicted"/>
<sequence length="448" mass="48516">MSLLLIVALLGAGCAAPVAAPAAPAGETTAAQPAAPQGVVTLEFWGGWTGPDANTMQSIVDRYNAEHPNVQVNLSMQAWSPLFDAFIAASSAGSAPDILAMHPQELAQFVHLGLILPLDDIIANSEVIKPENYLENAWEGNKVDGKLYGIPLDLHMHGLYYNKAAFERAGVPVPPPTPPITQDEFMDIAKRLTIDANGKSAAEEGFDANQIVQYAINAHTNHHAFFQWWSLYNQLGGKLISDDGKSCAMDLDKAAQAWQFLQDLVYVHKVAPQGQTDYPRDFLDGRTAMLVDGPWRIPQLEQAAAESGFQWGAAQYPNIFGGEFAVWGSGHNFTLPSKADPNKQAAAVAFLEWMAANSAEWAKSGQLPAFKAIMESEEFQQMEGRAPFIASMPYEKLFPATPKYNEIFASNAPTPMMVMAQRIMLEAADPAVEVKTACEAISAILAAP</sequence>
<keyword evidence="1" id="KW-0732">Signal</keyword>
<feature type="signal peptide" evidence="1">
    <location>
        <begin position="1"/>
        <end position="22"/>
    </location>
</feature>
<evidence type="ECO:0000256" key="1">
    <source>
        <dbReference type="SAM" id="SignalP"/>
    </source>
</evidence>
<dbReference type="EMBL" id="AP012337">
    <property type="protein sequence ID" value="BAM01535.1"/>
    <property type="molecule type" value="Genomic_DNA"/>
</dbReference>
<dbReference type="PANTHER" id="PTHR43649:SF12">
    <property type="entry name" value="DIACETYLCHITOBIOSE BINDING PROTEIN DASA"/>
    <property type="match status" value="1"/>
</dbReference>
<dbReference type="SUPFAM" id="SSF53850">
    <property type="entry name" value="Periplasmic binding protein-like II"/>
    <property type="match status" value="1"/>
</dbReference>
<gene>
    <name evidence="2" type="ordered locus">CLDAP_34950</name>
</gene>
<dbReference type="Gene3D" id="3.40.190.10">
    <property type="entry name" value="Periplasmic binding protein-like II"/>
    <property type="match status" value="1"/>
</dbReference>
<organism evidence="2 3">
    <name type="scientific">Caldilinea aerophila (strain DSM 14535 / JCM 11387 / NBRC 104270 / STL-6-O1)</name>
    <dbReference type="NCBI Taxonomy" id="926550"/>
    <lineage>
        <taxon>Bacteria</taxon>
        <taxon>Bacillati</taxon>
        <taxon>Chloroflexota</taxon>
        <taxon>Caldilineae</taxon>
        <taxon>Caldilineales</taxon>
        <taxon>Caldilineaceae</taxon>
        <taxon>Caldilinea</taxon>
    </lineage>
</organism>
<dbReference type="PANTHER" id="PTHR43649">
    <property type="entry name" value="ARABINOSE-BINDING PROTEIN-RELATED"/>
    <property type="match status" value="1"/>
</dbReference>
<evidence type="ECO:0000313" key="2">
    <source>
        <dbReference type="EMBL" id="BAM01535.1"/>
    </source>
</evidence>
<name>I0I8E7_CALAS</name>
<dbReference type="KEGG" id="cap:CLDAP_34950"/>
<evidence type="ECO:0000313" key="3">
    <source>
        <dbReference type="Proteomes" id="UP000007880"/>
    </source>
</evidence>
<dbReference type="AlphaFoldDB" id="I0I8E7"/>
<dbReference type="InterPro" id="IPR006059">
    <property type="entry name" value="SBP"/>
</dbReference>
<protein>
    <submittedName>
        <fullName evidence="2">Putative ABC transporter substrate binding protein</fullName>
    </submittedName>
</protein>
<dbReference type="eggNOG" id="COG1653">
    <property type="taxonomic scope" value="Bacteria"/>
</dbReference>
<reference evidence="2 3" key="1">
    <citation type="submission" date="2012-02" db="EMBL/GenBank/DDBJ databases">
        <title>Complete genome sequence of Caldilinea aerophila DSM 14535 (= NBRC 102666).</title>
        <authorList>
            <person name="Oguchi A."/>
            <person name="Hosoyama A."/>
            <person name="Sekine M."/>
            <person name="Fukai R."/>
            <person name="Kato Y."/>
            <person name="Nakamura S."/>
            <person name="Hanada S."/>
            <person name="Yamazaki S."/>
            <person name="Fujita N."/>
        </authorList>
    </citation>
    <scope>NUCLEOTIDE SEQUENCE [LARGE SCALE GENOMIC DNA]</scope>
    <source>
        <strain evidence="3">DSM 14535 / JCM 11387 / NBRC 104270 / STL-6-O1</strain>
    </source>
</reference>
<dbReference type="Pfam" id="PF13416">
    <property type="entry name" value="SBP_bac_8"/>
    <property type="match status" value="1"/>
</dbReference>
<accession>I0I8E7</accession>
<dbReference type="Proteomes" id="UP000007880">
    <property type="component" value="Chromosome"/>
</dbReference>
<dbReference type="CDD" id="cd14748">
    <property type="entry name" value="PBP2_UgpB"/>
    <property type="match status" value="1"/>
</dbReference>
<dbReference type="STRING" id="926550.CLDAP_34950"/>
<dbReference type="InterPro" id="IPR050490">
    <property type="entry name" value="Bact_solute-bd_prot1"/>
</dbReference>
<keyword evidence="3" id="KW-1185">Reference proteome</keyword>